<evidence type="ECO:0000256" key="1">
    <source>
        <dbReference type="SAM" id="MobiDB-lite"/>
    </source>
</evidence>
<organism evidence="3">
    <name type="scientific">viral metagenome</name>
    <dbReference type="NCBI Taxonomy" id="1070528"/>
    <lineage>
        <taxon>unclassified sequences</taxon>
        <taxon>metagenomes</taxon>
        <taxon>organismal metagenomes</taxon>
    </lineage>
</organism>
<dbReference type="AlphaFoldDB" id="A0A6C0F0S5"/>
<name>A0A6C0F0S5_9ZZZZ</name>
<keyword evidence="2" id="KW-0812">Transmembrane</keyword>
<dbReference type="InterPro" id="IPR013320">
    <property type="entry name" value="ConA-like_dom_sf"/>
</dbReference>
<feature type="transmembrane region" description="Helical" evidence="2">
    <location>
        <begin position="61"/>
        <end position="85"/>
    </location>
</feature>
<protein>
    <recommendedName>
        <fullName evidence="4">LamG-like jellyroll fold domain-containing protein</fullName>
    </recommendedName>
</protein>
<keyword evidence="2" id="KW-0472">Membrane</keyword>
<evidence type="ECO:0008006" key="4">
    <source>
        <dbReference type="Google" id="ProtNLM"/>
    </source>
</evidence>
<sequence length="313" mass="33919">MSFSYPSSSSSSLSSYDNSSSSSSGGPSSSYFSKLTSSFGSSGVSSSKDFLESNTFIAKTAFLLLVIIIFFILLRISISLLSLLLASNEDITLLNGMADATMPIQISQDPKSTNSIPVIRSSNQILGMEFTWSVWIFIKPILASAENNVSKHVFSKGAGSKIDCTTDFKNFSNNAPGVYLTNVNTLNVVMDTVIKPACAIATPTVSIVNMPINKWFNVVIRLTNNTLDVYINGRLTKRVNLTAVPNQNYDDVFICSGGGFNGYISDLKYFNSSIGTTQINALVSNGPNTSINRSGLKNNIPPYLSTSWYQQNQ</sequence>
<reference evidence="3" key="1">
    <citation type="journal article" date="2020" name="Nature">
        <title>Giant virus diversity and host interactions through global metagenomics.</title>
        <authorList>
            <person name="Schulz F."/>
            <person name="Roux S."/>
            <person name="Paez-Espino D."/>
            <person name="Jungbluth S."/>
            <person name="Walsh D.A."/>
            <person name="Denef V.J."/>
            <person name="McMahon K.D."/>
            <person name="Konstantinidis K.T."/>
            <person name="Eloe-Fadrosh E.A."/>
            <person name="Kyrpides N.C."/>
            <person name="Woyke T."/>
        </authorList>
    </citation>
    <scope>NUCLEOTIDE SEQUENCE</scope>
    <source>
        <strain evidence="3">GVMAG-M-3300009163-63</strain>
    </source>
</reference>
<proteinExistence type="predicted"/>
<evidence type="ECO:0000313" key="3">
    <source>
        <dbReference type="EMBL" id="QHT34263.1"/>
    </source>
</evidence>
<keyword evidence="2" id="KW-1133">Transmembrane helix</keyword>
<accession>A0A6C0F0S5</accession>
<feature type="region of interest" description="Disordered" evidence="1">
    <location>
        <begin position="1"/>
        <end position="27"/>
    </location>
</feature>
<dbReference type="Pfam" id="PF13385">
    <property type="entry name" value="Laminin_G_3"/>
    <property type="match status" value="1"/>
</dbReference>
<dbReference type="EMBL" id="MN738998">
    <property type="protein sequence ID" value="QHT34263.1"/>
    <property type="molecule type" value="Genomic_DNA"/>
</dbReference>
<dbReference type="SUPFAM" id="SSF49899">
    <property type="entry name" value="Concanavalin A-like lectins/glucanases"/>
    <property type="match status" value="1"/>
</dbReference>
<evidence type="ECO:0000256" key="2">
    <source>
        <dbReference type="SAM" id="Phobius"/>
    </source>
</evidence>
<dbReference type="Gene3D" id="2.60.120.200">
    <property type="match status" value="1"/>
</dbReference>